<protein>
    <submittedName>
        <fullName evidence="3">DUF1992 domain-containing protein</fullName>
    </submittedName>
</protein>
<reference evidence="3 4" key="1">
    <citation type="submission" date="2019-10" db="EMBL/GenBank/DDBJ databases">
        <title>Streptomyces tenebrisbrunneis sp.nov., an endogenous actinomycete isolated from of Lycium ruthenicum.</title>
        <authorList>
            <person name="Ma L."/>
        </authorList>
    </citation>
    <scope>NUCLEOTIDE SEQUENCE [LARGE SCALE GENOMIC DNA]</scope>
    <source>
        <strain evidence="3 4">TRM 66187</strain>
    </source>
</reference>
<dbReference type="Pfam" id="PF09350">
    <property type="entry name" value="DJC28_CD"/>
    <property type="match status" value="1"/>
</dbReference>
<dbReference type="RefSeq" id="WP_098754802.1">
    <property type="nucleotide sequence ID" value="NZ_WHPN01000327.1"/>
</dbReference>
<dbReference type="Proteomes" id="UP000621266">
    <property type="component" value="Unassembled WGS sequence"/>
</dbReference>
<comment type="caution">
    <text evidence="3">The sequence shown here is derived from an EMBL/GenBank/DDBJ whole genome shotgun (WGS) entry which is preliminary data.</text>
</comment>
<dbReference type="EMBL" id="WHPN01000327">
    <property type="protein sequence ID" value="KAF4407217.1"/>
    <property type="molecule type" value="Genomic_DNA"/>
</dbReference>
<feature type="domain" description="DnaJ homologue subfamily C member 28 conserved" evidence="2">
    <location>
        <begin position="14"/>
        <end position="79"/>
    </location>
</feature>
<dbReference type="InterPro" id="IPR018961">
    <property type="entry name" value="DnaJ_homolog_subfam-C_membr-28"/>
</dbReference>
<sequence>MTERKPAGISFESFVDKQIREAAERGAFENLPGAGKPLGGLDGPYDENWWIKQKLEREGVSVLPPSLALRKEAEDALEAASAASAEGEVRRIVAEINEKIHEAIRVPPSGPPHNLTPYDAEDVVRRWRERREPREPRPGGGPR</sequence>
<proteinExistence type="predicted"/>
<evidence type="ECO:0000313" key="3">
    <source>
        <dbReference type="EMBL" id="KAF4407217.1"/>
    </source>
</evidence>
<keyword evidence="4" id="KW-1185">Reference proteome</keyword>
<organism evidence="3 4">
    <name type="scientific">Streptomyces lycii</name>
    <dbReference type="NCBI Taxonomy" id="2654337"/>
    <lineage>
        <taxon>Bacteria</taxon>
        <taxon>Bacillati</taxon>
        <taxon>Actinomycetota</taxon>
        <taxon>Actinomycetes</taxon>
        <taxon>Kitasatosporales</taxon>
        <taxon>Streptomycetaceae</taxon>
        <taxon>Streptomyces</taxon>
    </lineage>
</organism>
<accession>A0ABQ7FED1</accession>
<evidence type="ECO:0000259" key="2">
    <source>
        <dbReference type="Pfam" id="PF09350"/>
    </source>
</evidence>
<feature type="region of interest" description="Disordered" evidence="1">
    <location>
        <begin position="104"/>
        <end position="143"/>
    </location>
</feature>
<evidence type="ECO:0000313" key="4">
    <source>
        <dbReference type="Proteomes" id="UP000621266"/>
    </source>
</evidence>
<feature type="compositionally biased region" description="Basic and acidic residues" evidence="1">
    <location>
        <begin position="122"/>
        <end position="137"/>
    </location>
</feature>
<gene>
    <name evidence="3" type="ORF">GCU69_20920</name>
</gene>
<name>A0ABQ7FED1_9ACTN</name>
<evidence type="ECO:0000256" key="1">
    <source>
        <dbReference type="SAM" id="MobiDB-lite"/>
    </source>
</evidence>